<organism evidence="2 3">
    <name type="scientific">Candidatus Viridilinea mediisalina</name>
    <dbReference type="NCBI Taxonomy" id="2024553"/>
    <lineage>
        <taxon>Bacteria</taxon>
        <taxon>Bacillati</taxon>
        <taxon>Chloroflexota</taxon>
        <taxon>Chloroflexia</taxon>
        <taxon>Chloroflexales</taxon>
        <taxon>Chloroflexineae</taxon>
        <taxon>Oscillochloridaceae</taxon>
        <taxon>Candidatus Viridilinea</taxon>
    </lineage>
</organism>
<evidence type="ECO:0000256" key="1">
    <source>
        <dbReference type="SAM" id="Phobius"/>
    </source>
</evidence>
<comment type="caution">
    <text evidence="2">The sequence shown here is derived from an EMBL/GenBank/DDBJ whole genome shotgun (WGS) entry which is preliminary data.</text>
</comment>
<dbReference type="AlphaFoldDB" id="A0A2A6RM86"/>
<feature type="transmembrane region" description="Helical" evidence="1">
    <location>
        <begin position="88"/>
        <end position="113"/>
    </location>
</feature>
<dbReference type="EMBL" id="NQWI01000017">
    <property type="protein sequence ID" value="PDW04011.1"/>
    <property type="molecule type" value="Genomic_DNA"/>
</dbReference>
<accession>A0A2A6RM86</accession>
<keyword evidence="3" id="KW-1185">Reference proteome</keyword>
<gene>
    <name evidence="2" type="ORF">CJ255_06000</name>
</gene>
<evidence type="ECO:0000313" key="3">
    <source>
        <dbReference type="Proteomes" id="UP000220527"/>
    </source>
</evidence>
<sequence>MGQLRFDQRWLILVGLIIVLANASALPWQVVALSLAGVGGWLLWTAWQMAGGSSLLGRDAGHVTYWRGQRIERPPLPRQRRPTSWPSLAPILVIGLFGAALVMAGLVVFLRAFEL</sequence>
<evidence type="ECO:0000313" key="2">
    <source>
        <dbReference type="EMBL" id="PDW04011.1"/>
    </source>
</evidence>
<keyword evidence="1" id="KW-1133">Transmembrane helix</keyword>
<dbReference type="Proteomes" id="UP000220527">
    <property type="component" value="Unassembled WGS sequence"/>
</dbReference>
<protein>
    <submittedName>
        <fullName evidence="2">Uncharacterized protein</fullName>
    </submittedName>
</protein>
<dbReference type="RefSeq" id="WP_097643182.1">
    <property type="nucleotide sequence ID" value="NZ_NQWI01000017.1"/>
</dbReference>
<keyword evidence="1" id="KW-0812">Transmembrane</keyword>
<proteinExistence type="predicted"/>
<dbReference type="OrthoDB" id="162328at2"/>
<keyword evidence="1" id="KW-0472">Membrane</keyword>
<feature type="transmembrane region" description="Helical" evidence="1">
    <location>
        <begin position="35"/>
        <end position="57"/>
    </location>
</feature>
<name>A0A2A6RM86_9CHLR</name>
<reference evidence="3" key="1">
    <citation type="submission" date="2017-08" db="EMBL/GenBank/DDBJ databases">
        <authorList>
            <person name="Grouzdev D.S."/>
            <person name="Gaisin V.A."/>
            <person name="Rysina M.S."/>
            <person name="Gorlenko V.M."/>
        </authorList>
    </citation>
    <scope>NUCLEOTIDE SEQUENCE [LARGE SCALE GENOMIC DNA]</scope>
    <source>
        <strain evidence="3">Kir15-3F</strain>
    </source>
</reference>